<dbReference type="SUPFAM" id="SSF46785">
    <property type="entry name" value="Winged helix' DNA-binding domain"/>
    <property type="match status" value="1"/>
</dbReference>
<dbReference type="GO" id="GO:0003700">
    <property type="term" value="F:DNA-binding transcription factor activity"/>
    <property type="evidence" value="ECO:0007669"/>
    <property type="project" value="InterPro"/>
</dbReference>
<dbReference type="SMR" id="Q8KGI3"/>
<dbReference type="EMBL" id="AF534707">
    <property type="protein sequence ID" value="AAN01218.1"/>
    <property type="molecule type" value="Genomic_DNA"/>
</dbReference>
<evidence type="ECO:0000313" key="5">
    <source>
        <dbReference type="EMBL" id="AAN01218.1"/>
    </source>
</evidence>
<dbReference type="SMART" id="SM00347">
    <property type="entry name" value="HTH_MARR"/>
    <property type="match status" value="1"/>
</dbReference>
<dbReference type="InterPro" id="IPR036388">
    <property type="entry name" value="WH-like_DNA-bd_sf"/>
</dbReference>
<proteinExistence type="predicted"/>
<evidence type="ECO:0000259" key="4">
    <source>
        <dbReference type="PROSITE" id="PS50995"/>
    </source>
</evidence>
<dbReference type="Gene3D" id="1.10.10.10">
    <property type="entry name" value="Winged helix-like DNA-binding domain superfamily/Winged helix DNA-binding domain"/>
    <property type="match status" value="1"/>
</dbReference>
<evidence type="ECO:0000313" key="6">
    <source>
        <dbReference type="EMBL" id="BAC10684.1"/>
    </source>
</evidence>
<evidence type="ECO:0000256" key="3">
    <source>
        <dbReference type="ARBA" id="ARBA00023163"/>
    </source>
</evidence>
<dbReference type="PROSITE" id="PS50995">
    <property type="entry name" value="HTH_MARR_2"/>
    <property type="match status" value="1"/>
</dbReference>
<name>Q8KGI3_LENAE</name>
<keyword evidence="1" id="KW-0805">Transcription regulation</keyword>
<dbReference type="GO" id="GO:0003677">
    <property type="term" value="F:DNA binding"/>
    <property type="evidence" value="ECO:0007669"/>
    <property type="project" value="UniProtKB-KW"/>
</dbReference>
<dbReference type="PRINTS" id="PR00598">
    <property type="entry name" value="HTHMARR"/>
</dbReference>
<dbReference type="PANTHER" id="PTHR42756">
    <property type="entry name" value="TRANSCRIPTIONAL REGULATOR, MARR"/>
    <property type="match status" value="1"/>
</dbReference>
<reference evidence="5" key="1">
    <citation type="submission" date="2002-08" db="EMBL/GenBank/DDBJ databases">
        <title>The Biosynthesis of Indolocarbazoles in a Heterologous E. coli Host.</title>
        <authorList>
            <person name="Hyun C.-G."/>
            <person name="Bililign T."/>
            <person name="Liao J."/>
            <person name="Thorson J.S."/>
        </authorList>
    </citation>
    <scope>NUCLEOTIDE SEQUENCE</scope>
</reference>
<dbReference type="EMBL" id="AB090952">
    <property type="protein sequence ID" value="BAC10684.1"/>
    <property type="molecule type" value="Genomic_DNA"/>
</dbReference>
<organism evidence="5">
    <name type="scientific">Lentzea aerocolonigenes</name>
    <name type="common">Lechevalieria aerocolonigenes</name>
    <name type="synonym">Saccharothrix aerocolonigenes</name>
    <dbReference type="NCBI Taxonomy" id="68170"/>
    <lineage>
        <taxon>Bacteria</taxon>
        <taxon>Bacillati</taxon>
        <taxon>Actinomycetota</taxon>
        <taxon>Actinomycetes</taxon>
        <taxon>Pseudonocardiales</taxon>
        <taxon>Pseudonocardiaceae</taxon>
        <taxon>Lentzea</taxon>
    </lineage>
</organism>
<feature type="domain" description="HTH marR-type" evidence="4">
    <location>
        <begin position="17"/>
        <end position="148"/>
    </location>
</feature>
<dbReference type="AlphaFoldDB" id="Q8KGI3"/>
<dbReference type="PANTHER" id="PTHR42756:SF1">
    <property type="entry name" value="TRANSCRIPTIONAL REPRESSOR OF EMRAB OPERON"/>
    <property type="match status" value="1"/>
</dbReference>
<evidence type="ECO:0000256" key="2">
    <source>
        <dbReference type="ARBA" id="ARBA00023125"/>
    </source>
</evidence>
<sequence>MAAEPDARPLDGPAGGDAGLPYLIARVEHAIAGRANLALGALGLTIRQMGALDIVSRNPGISSVELARQVLVTRQTMNSMIVDLTTKGAINRTPTGTGRTIALVLTEEGKTLLAKAREIAEKVEREVLGSLDEDETATLHVLLRKILSSA</sequence>
<dbReference type="InterPro" id="IPR000835">
    <property type="entry name" value="HTH_MarR-typ"/>
</dbReference>
<reference evidence="6" key="2">
    <citation type="journal article" date="2005" name="J. Bacteriol.">
        <title>Molecular analysis of the rebeccamycin L-amino acid oxidase from Lechevalieria aerocolonigenes ATCC 39243.</title>
        <authorList>
            <person name="Nishizawa T."/>
            <person name="Aldrich C.C."/>
            <person name="Sherman D.H."/>
        </authorList>
    </citation>
    <scope>NUCLEOTIDE SEQUENCE</scope>
</reference>
<dbReference type="InterPro" id="IPR036390">
    <property type="entry name" value="WH_DNA-bd_sf"/>
</dbReference>
<keyword evidence="3" id="KW-0804">Transcription</keyword>
<dbReference type="Pfam" id="PF12802">
    <property type="entry name" value="MarR_2"/>
    <property type="match status" value="1"/>
</dbReference>
<accession>Q8KGI3</accession>
<protein>
    <submittedName>
        <fullName evidence="6">Hypothetical transcriptional regulator protein</fullName>
    </submittedName>
    <submittedName>
        <fullName evidence="5">Putative regulatory protein</fullName>
    </submittedName>
</protein>
<evidence type="ECO:0000256" key="1">
    <source>
        <dbReference type="ARBA" id="ARBA00023015"/>
    </source>
</evidence>
<keyword evidence="2" id="KW-0238">DNA-binding</keyword>